<dbReference type="STRING" id="1565605.PG1C_02965"/>
<keyword evidence="5 6" id="KW-0472">Membrane</keyword>
<feature type="transmembrane region" description="Helical" evidence="6">
    <location>
        <begin position="634"/>
        <end position="656"/>
    </location>
</feature>
<sequence>MANKLFPKRVAIMVAIIVASAILGVISLRLEITTHFTDLLPGHHPYVEVHEKYKGSFGGANVVTIMVEPEKGDIFQPKVLNKIRAITQGLLYVDAVNQYQVTSLAAKKLKDVRGSTYGIESIPLMWPDVPNDQQGIEMLRRAVVSNPLVYGAYVSRDLKAGLITVDFIDRLLDVEKVYTQINQLIEKNTEPGIRISVVGEPMLHGTVFSYLPETVEISIFIILVMGVILFFTMRTWRGTLLPLFTAGVSALISLGIIHLVGFNFDPLIMVIVFLISARAISHSVQFCAAFDDERMLGVKSSHEAARLTFINLFRPSVLGLLVDIGSILVVTLTPIPLLQKAAIIGAIWLTSLLVTACIMVPIALSWVKAPRERVALKWDITQYLLKLCRLFARLSTHKVSAIAILVASLLALLLAGEQASEVTVGDANPGSPLLWPSSKYNKDWGAINHRFRGSEQMFLVVKGDAYDALKQPAVLDNIIRLQRFVEAQPQIGGSISVADVIAPTNAVVHEGNPHFEELGKNATDNGELLHLVTQGAEPGDMDRFIDANSKVGAVTIFFRDHQGDTIRTAVSRIREYIEKNPISGAHYELAGGLIGVLAAINEIIFADQIKSIALALMVLFVFCAISYRSVQAGLFFLPLILLSNVVTFAFMKWMGIGMNINTLPIAALGIGLGVDYAFYIVDRIKERFNVTKDLRGSITFSLETAGRGVLITGLTMVSSVFLWYLMSSLRFQAEMGLLIALWMTISATAALLVIPSMIYLMKPNFVIGERLMPFIE</sequence>
<feature type="transmembrane region" description="Helical" evidence="6">
    <location>
        <begin position="312"/>
        <end position="335"/>
    </location>
</feature>
<feature type="transmembrane region" description="Helical" evidence="6">
    <location>
        <begin position="737"/>
        <end position="760"/>
    </location>
</feature>
<evidence type="ECO:0000256" key="1">
    <source>
        <dbReference type="ARBA" id="ARBA00004651"/>
    </source>
</evidence>
<evidence type="ECO:0000313" key="8">
    <source>
        <dbReference type="EMBL" id="AJP49367.1"/>
    </source>
</evidence>
<feature type="domain" description="Membrane transport protein MMPL" evidence="7">
    <location>
        <begin position="540"/>
        <end position="760"/>
    </location>
</feature>
<organism evidence="8 9">
    <name type="scientific">Rugosibacter aromaticivorans</name>
    <dbReference type="NCBI Taxonomy" id="1565605"/>
    <lineage>
        <taxon>Bacteria</taxon>
        <taxon>Pseudomonadati</taxon>
        <taxon>Pseudomonadota</taxon>
        <taxon>Betaproteobacteria</taxon>
        <taxon>Nitrosomonadales</taxon>
        <taxon>Sterolibacteriaceae</taxon>
        <taxon>Rugosibacter</taxon>
    </lineage>
</organism>
<name>A0A0C5J2S3_9PROT</name>
<feature type="domain" description="Membrane transport protein MMPL" evidence="7">
    <location>
        <begin position="133"/>
        <end position="263"/>
    </location>
</feature>
<feature type="transmembrane region" description="Helical" evidence="6">
    <location>
        <begin position="609"/>
        <end position="627"/>
    </location>
</feature>
<evidence type="ECO:0000256" key="4">
    <source>
        <dbReference type="ARBA" id="ARBA00022989"/>
    </source>
</evidence>
<reference evidence="8 9" key="1">
    <citation type="journal article" date="2015" name="Genome Announc.">
        <title>Complete Genome Sequence of a Novel Bacterium within the Family Rhodocyclaceae That Degrades Polycyclic Aromatic Hydrocarbons.</title>
        <authorList>
            <person name="Singleton D.R."/>
            <person name="Dickey A.N."/>
            <person name="Scholl E.H."/>
            <person name="Wright F.A."/>
            <person name="Aitken M.D."/>
        </authorList>
    </citation>
    <scope>NUCLEOTIDE SEQUENCE [LARGE SCALE GENOMIC DNA]</scope>
    <source>
        <strain evidence="9">PG1-Ca6</strain>
    </source>
</reference>
<dbReference type="Proteomes" id="UP000061603">
    <property type="component" value="Chromosome"/>
</dbReference>
<feature type="transmembrane region" description="Helical" evidence="6">
    <location>
        <begin position="240"/>
        <end position="261"/>
    </location>
</feature>
<keyword evidence="4 6" id="KW-1133">Transmembrane helix</keyword>
<dbReference type="GO" id="GO:0005886">
    <property type="term" value="C:plasma membrane"/>
    <property type="evidence" value="ECO:0007669"/>
    <property type="project" value="UniProtKB-SubCell"/>
</dbReference>
<proteinExistence type="predicted"/>
<gene>
    <name evidence="8" type="ORF">PG1C_02965</name>
</gene>
<evidence type="ECO:0000256" key="6">
    <source>
        <dbReference type="SAM" id="Phobius"/>
    </source>
</evidence>
<evidence type="ECO:0000256" key="5">
    <source>
        <dbReference type="ARBA" id="ARBA00023136"/>
    </source>
</evidence>
<dbReference type="AlphaFoldDB" id="A0A0C5J2S3"/>
<keyword evidence="2" id="KW-1003">Cell membrane</keyword>
<dbReference type="Gene3D" id="1.20.1640.10">
    <property type="entry name" value="Multidrug efflux transporter AcrB transmembrane domain"/>
    <property type="match status" value="2"/>
</dbReference>
<evidence type="ECO:0000313" key="9">
    <source>
        <dbReference type="Proteomes" id="UP000061603"/>
    </source>
</evidence>
<feature type="transmembrane region" description="Helical" evidence="6">
    <location>
        <begin position="217"/>
        <end position="233"/>
    </location>
</feature>
<comment type="subcellular location">
    <subcellularLocation>
        <location evidence="1">Cell membrane</location>
        <topology evidence="1">Multi-pass membrane protein</topology>
    </subcellularLocation>
</comment>
<evidence type="ECO:0000259" key="7">
    <source>
        <dbReference type="Pfam" id="PF03176"/>
    </source>
</evidence>
<feature type="transmembrane region" description="Helical" evidence="6">
    <location>
        <begin position="341"/>
        <end position="367"/>
    </location>
</feature>
<dbReference type="HOGENOM" id="CLU_008861_4_0_4"/>
<evidence type="ECO:0000256" key="3">
    <source>
        <dbReference type="ARBA" id="ARBA00022692"/>
    </source>
</evidence>
<dbReference type="PANTHER" id="PTHR33406">
    <property type="entry name" value="MEMBRANE PROTEIN MJ1562-RELATED"/>
    <property type="match status" value="1"/>
</dbReference>
<feature type="transmembrane region" description="Helical" evidence="6">
    <location>
        <begin position="662"/>
        <end position="681"/>
    </location>
</feature>
<accession>A0A0C5J2S3</accession>
<dbReference type="InterPro" id="IPR050545">
    <property type="entry name" value="Mycobact_MmpL"/>
</dbReference>
<dbReference type="InterPro" id="IPR004869">
    <property type="entry name" value="MMPL_dom"/>
</dbReference>
<dbReference type="EMBL" id="CP010554">
    <property type="protein sequence ID" value="AJP49367.1"/>
    <property type="molecule type" value="Genomic_DNA"/>
</dbReference>
<dbReference type="SUPFAM" id="SSF82866">
    <property type="entry name" value="Multidrug efflux transporter AcrB transmembrane domain"/>
    <property type="match status" value="2"/>
</dbReference>
<evidence type="ECO:0000256" key="2">
    <source>
        <dbReference type="ARBA" id="ARBA00022475"/>
    </source>
</evidence>
<protein>
    <submittedName>
        <fullName evidence="8">RND transporter</fullName>
    </submittedName>
</protein>
<keyword evidence="3 6" id="KW-0812">Transmembrane</keyword>
<keyword evidence="9" id="KW-1185">Reference proteome</keyword>
<dbReference type="Pfam" id="PF03176">
    <property type="entry name" value="MMPL"/>
    <property type="match status" value="2"/>
</dbReference>
<dbReference type="PANTHER" id="PTHR33406:SF10">
    <property type="entry name" value="SSD DOMAIN-CONTAINING PROTEIN"/>
    <property type="match status" value="1"/>
</dbReference>
<feature type="transmembrane region" description="Helical" evidence="6">
    <location>
        <begin position="702"/>
        <end position="725"/>
    </location>
</feature>
<dbReference type="KEGG" id="rbu:PG1C_02965"/>
<feature type="transmembrane region" description="Helical" evidence="6">
    <location>
        <begin position="267"/>
        <end position="291"/>
    </location>
</feature>
<feature type="transmembrane region" description="Helical" evidence="6">
    <location>
        <begin position="12"/>
        <end position="30"/>
    </location>
</feature>